<sequence>MLVALNGHESNDENVPRAVEVLTSSLDDLETPLSFSRLSQEFELATRPDATPHADEEEVALEPTLDLAGVDFLPQFDPMEVDMELEAVDQSALNLNIGVDGSQPETSQQNKGETHAHIASHTEVEVESIDEQQAMGSHRCFDADVSQSEASQGKVPIKKPCSPLLSQHRLICERCHQKENSPPSSDGSRVWVICTACPVAGHWQCLQPHQQAALSQPQQGSKRAKKQPQQFLCGACHRPGVCMVCLKEVVPAVPTRRAAKKNGILFFRCFTCKRPAHYTCAPTVPGIATFPDAAAVAGYYHNGGRWRCATCATCQYSVDKILAWRPYPPTAVESVRDASTPPSPTDFLPREYLVKFAERSYHRLQWIPHLWFCVSTGDSLKLRNFLSSDHEPDPTGERDIPPTWKTVERVLDIRLWKPATSAAGAESLIKQQALTREQGQNPGVKFTQLLLEWETVNGKFMMDCVNEVAWVFIKWKGLGYDDATWDSPLAIDGDGHAQFRLALSRFLASREVDIPFSAGAAQLQLEHRAKYADIPTTDFDLGQDDELCLMQYQIDGVDWLRKRWWTRDHCILADDMGLGKTVQMAVFLGSVLKQFGACPALVVVPNVTVCNWVTELEKWAPNLRVVTLFGNIASRKTLIVDEAQRLKNDTGLLRTTLLSLKTNHRILLTGTPMNNTVRELVSLMTFLDPHGWTGVDGHKIDRQDTIDPTDLKGMRAKLLPYFLRRRKDQVLTLPPKNETVIRVSMVPAQRTLYDQILRKNLDANGHLIEHSKTIRNMCVCLRQCIQHPSVYDETLPEDFESSGKLRMLKLLLRRLQIRGRRVLLFSQYVKVLAVIEHFLVCEGYHFLRMDGNTPVDERQRGMDQFNAPDSEIFIYILTTRSGGVGINLTTADTVIIFDPDYNPHQVGRALHVDCSIDLYDPPG</sequence>
<keyword evidence="12" id="KW-1185">Reference proteome</keyword>
<dbReference type="SMART" id="SM00487">
    <property type="entry name" value="DEXDc"/>
    <property type="match status" value="1"/>
</dbReference>
<name>A0AAD6SLF0_9AGAR</name>
<dbReference type="PANTHER" id="PTHR45623">
    <property type="entry name" value="CHROMODOMAIN-HELICASE-DNA-BINDING PROTEIN 3-RELATED-RELATED"/>
    <property type="match status" value="1"/>
</dbReference>
<evidence type="ECO:0000256" key="7">
    <source>
        <dbReference type="ARBA" id="ARBA00022840"/>
    </source>
</evidence>
<dbReference type="AlphaFoldDB" id="A0AAD6SLF0"/>
<keyword evidence="2" id="KW-0479">Metal-binding</keyword>
<keyword evidence="7" id="KW-0067">ATP-binding</keyword>
<dbReference type="GO" id="GO:0003677">
    <property type="term" value="F:DNA binding"/>
    <property type="evidence" value="ECO:0007669"/>
    <property type="project" value="TreeGrafter"/>
</dbReference>
<organism evidence="11 12">
    <name type="scientific">Mycena alexandri</name>
    <dbReference type="NCBI Taxonomy" id="1745969"/>
    <lineage>
        <taxon>Eukaryota</taxon>
        <taxon>Fungi</taxon>
        <taxon>Dikarya</taxon>
        <taxon>Basidiomycota</taxon>
        <taxon>Agaricomycotina</taxon>
        <taxon>Agaricomycetes</taxon>
        <taxon>Agaricomycetidae</taxon>
        <taxon>Agaricales</taxon>
        <taxon>Marasmiineae</taxon>
        <taxon>Mycenaceae</taxon>
        <taxon>Mycena</taxon>
    </lineage>
</organism>
<dbReference type="InterPro" id="IPR001965">
    <property type="entry name" value="Znf_PHD"/>
</dbReference>
<dbReference type="GO" id="GO:0042393">
    <property type="term" value="F:histone binding"/>
    <property type="evidence" value="ECO:0007669"/>
    <property type="project" value="TreeGrafter"/>
</dbReference>
<gene>
    <name evidence="11" type="ORF">C8F04DRAFT_1117483</name>
</gene>
<dbReference type="InterPro" id="IPR027417">
    <property type="entry name" value="P-loop_NTPase"/>
</dbReference>
<dbReference type="PROSITE" id="PS51192">
    <property type="entry name" value="HELICASE_ATP_BIND_1"/>
    <property type="match status" value="1"/>
</dbReference>
<evidence type="ECO:0000313" key="12">
    <source>
        <dbReference type="Proteomes" id="UP001218188"/>
    </source>
</evidence>
<feature type="domain" description="Helicase ATP-binding" evidence="9">
    <location>
        <begin position="561"/>
        <end position="690"/>
    </location>
</feature>
<evidence type="ECO:0000256" key="6">
    <source>
        <dbReference type="ARBA" id="ARBA00022833"/>
    </source>
</evidence>
<keyword evidence="8" id="KW-0539">Nucleus</keyword>
<evidence type="ECO:0000256" key="4">
    <source>
        <dbReference type="ARBA" id="ARBA00022771"/>
    </source>
</evidence>
<dbReference type="InterPro" id="IPR013083">
    <property type="entry name" value="Znf_RING/FYVE/PHD"/>
</dbReference>
<dbReference type="GO" id="GO:0140658">
    <property type="term" value="F:ATP-dependent chromatin remodeler activity"/>
    <property type="evidence" value="ECO:0007669"/>
    <property type="project" value="TreeGrafter"/>
</dbReference>
<dbReference type="GO" id="GO:0008270">
    <property type="term" value="F:zinc ion binding"/>
    <property type="evidence" value="ECO:0007669"/>
    <property type="project" value="UniProtKB-KW"/>
</dbReference>
<dbReference type="Gene3D" id="3.40.50.10810">
    <property type="entry name" value="Tandem AAA-ATPase domain"/>
    <property type="match status" value="2"/>
</dbReference>
<keyword evidence="6" id="KW-0862">Zinc</keyword>
<comment type="caution">
    <text evidence="11">The sequence shown here is derived from an EMBL/GenBank/DDBJ whole genome shotgun (WGS) entry which is preliminary data.</text>
</comment>
<evidence type="ECO:0000259" key="9">
    <source>
        <dbReference type="PROSITE" id="PS51192"/>
    </source>
</evidence>
<proteinExistence type="predicted"/>
<dbReference type="Pfam" id="PF00271">
    <property type="entry name" value="Helicase_C"/>
    <property type="match status" value="1"/>
</dbReference>
<evidence type="ECO:0000256" key="1">
    <source>
        <dbReference type="ARBA" id="ARBA00004123"/>
    </source>
</evidence>
<dbReference type="Proteomes" id="UP001218188">
    <property type="component" value="Unassembled WGS sequence"/>
</dbReference>
<dbReference type="CDD" id="cd17919">
    <property type="entry name" value="DEXHc_Snf"/>
    <property type="match status" value="1"/>
</dbReference>
<feature type="domain" description="Helicase C-terminal" evidence="10">
    <location>
        <begin position="807"/>
        <end position="923"/>
    </location>
</feature>
<evidence type="ECO:0000256" key="3">
    <source>
        <dbReference type="ARBA" id="ARBA00022741"/>
    </source>
</evidence>
<reference evidence="11" key="1">
    <citation type="submission" date="2023-03" db="EMBL/GenBank/DDBJ databases">
        <title>Massive genome expansion in bonnet fungi (Mycena s.s.) driven by repeated elements and novel gene families across ecological guilds.</title>
        <authorList>
            <consortium name="Lawrence Berkeley National Laboratory"/>
            <person name="Harder C.B."/>
            <person name="Miyauchi S."/>
            <person name="Viragh M."/>
            <person name="Kuo A."/>
            <person name="Thoen E."/>
            <person name="Andreopoulos B."/>
            <person name="Lu D."/>
            <person name="Skrede I."/>
            <person name="Drula E."/>
            <person name="Henrissat B."/>
            <person name="Morin E."/>
            <person name="Kohler A."/>
            <person name="Barry K."/>
            <person name="LaButti K."/>
            <person name="Morin E."/>
            <person name="Salamov A."/>
            <person name="Lipzen A."/>
            <person name="Mereny Z."/>
            <person name="Hegedus B."/>
            <person name="Baldrian P."/>
            <person name="Stursova M."/>
            <person name="Weitz H."/>
            <person name="Taylor A."/>
            <person name="Grigoriev I.V."/>
            <person name="Nagy L.G."/>
            <person name="Martin F."/>
            <person name="Kauserud H."/>
        </authorList>
    </citation>
    <scope>NUCLEOTIDE SEQUENCE</scope>
    <source>
        <strain evidence="11">CBHHK200</strain>
    </source>
</reference>
<evidence type="ECO:0000259" key="10">
    <source>
        <dbReference type="PROSITE" id="PS51194"/>
    </source>
</evidence>
<dbReference type="InterPro" id="IPR049730">
    <property type="entry name" value="SNF2/RAD54-like_C"/>
</dbReference>
<evidence type="ECO:0000256" key="5">
    <source>
        <dbReference type="ARBA" id="ARBA00022801"/>
    </source>
</evidence>
<dbReference type="Gene3D" id="3.30.40.10">
    <property type="entry name" value="Zinc/RING finger domain, C3HC4 (zinc finger)"/>
    <property type="match status" value="1"/>
</dbReference>
<dbReference type="InterPro" id="IPR001650">
    <property type="entry name" value="Helicase_C-like"/>
</dbReference>
<dbReference type="GO" id="GO:0000785">
    <property type="term" value="C:chromatin"/>
    <property type="evidence" value="ECO:0007669"/>
    <property type="project" value="TreeGrafter"/>
</dbReference>
<dbReference type="EMBL" id="JARJCM010000105">
    <property type="protein sequence ID" value="KAJ7029096.1"/>
    <property type="molecule type" value="Genomic_DNA"/>
</dbReference>
<comment type="subcellular location">
    <subcellularLocation>
        <location evidence="1">Nucleus</location>
    </subcellularLocation>
</comment>
<dbReference type="Gene3D" id="2.40.50.40">
    <property type="match status" value="1"/>
</dbReference>
<dbReference type="GO" id="GO:0005634">
    <property type="term" value="C:nucleus"/>
    <property type="evidence" value="ECO:0007669"/>
    <property type="project" value="UniProtKB-SubCell"/>
</dbReference>
<dbReference type="SUPFAM" id="SSF54160">
    <property type="entry name" value="Chromo domain-like"/>
    <property type="match status" value="2"/>
</dbReference>
<dbReference type="PANTHER" id="PTHR45623:SF17">
    <property type="entry name" value="CHROMODOMAIN-HELICASE-DNA-BINDING PROTEIN 3-RELATED"/>
    <property type="match status" value="1"/>
</dbReference>
<dbReference type="Pfam" id="PF23615">
    <property type="entry name" value="Chromo_MIT1"/>
    <property type="match status" value="1"/>
</dbReference>
<dbReference type="Gene3D" id="3.40.50.300">
    <property type="entry name" value="P-loop containing nucleotide triphosphate hydrolases"/>
    <property type="match status" value="1"/>
</dbReference>
<keyword evidence="4" id="KW-0863">Zinc-finger</keyword>
<dbReference type="InterPro" id="IPR016197">
    <property type="entry name" value="Chromo-like_dom_sf"/>
</dbReference>
<dbReference type="InterPro" id="IPR038718">
    <property type="entry name" value="SNF2-like_sf"/>
</dbReference>
<evidence type="ECO:0000313" key="11">
    <source>
        <dbReference type="EMBL" id="KAJ7029096.1"/>
    </source>
</evidence>
<dbReference type="InterPro" id="IPR014001">
    <property type="entry name" value="Helicase_ATP-bd"/>
</dbReference>
<dbReference type="InterPro" id="IPR000330">
    <property type="entry name" value="SNF2_N"/>
</dbReference>
<dbReference type="GO" id="GO:0003682">
    <property type="term" value="F:chromatin binding"/>
    <property type="evidence" value="ECO:0007669"/>
    <property type="project" value="TreeGrafter"/>
</dbReference>
<keyword evidence="3" id="KW-0547">Nucleotide-binding</keyword>
<protein>
    <submittedName>
        <fullName evidence="11">P-loop containing nucleoside triphosphate hydrolase protein</fullName>
    </submittedName>
</protein>
<dbReference type="PROSITE" id="PS51194">
    <property type="entry name" value="HELICASE_CTER"/>
    <property type="match status" value="1"/>
</dbReference>
<dbReference type="SMART" id="SM00249">
    <property type="entry name" value="PHD"/>
    <property type="match status" value="2"/>
</dbReference>
<keyword evidence="5 11" id="KW-0378">Hydrolase</keyword>
<dbReference type="SMART" id="SM00490">
    <property type="entry name" value="HELICc"/>
    <property type="match status" value="1"/>
</dbReference>
<dbReference type="SUPFAM" id="SSF52540">
    <property type="entry name" value="P-loop containing nucleoside triphosphate hydrolases"/>
    <property type="match status" value="2"/>
</dbReference>
<accession>A0AAD6SLF0</accession>
<evidence type="ECO:0000256" key="8">
    <source>
        <dbReference type="ARBA" id="ARBA00023242"/>
    </source>
</evidence>
<dbReference type="CDD" id="cd18793">
    <property type="entry name" value="SF2_C_SNF"/>
    <property type="match status" value="1"/>
</dbReference>
<evidence type="ECO:0000256" key="2">
    <source>
        <dbReference type="ARBA" id="ARBA00022723"/>
    </source>
</evidence>
<dbReference type="GO" id="GO:0016887">
    <property type="term" value="F:ATP hydrolysis activity"/>
    <property type="evidence" value="ECO:0007669"/>
    <property type="project" value="TreeGrafter"/>
</dbReference>
<dbReference type="GO" id="GO:0005524">
    <property type="term" value="F:ATP binding"/>
    <property type="evidence" value="ECO:0007669"/>
    <property type="project" value="UniProtKB-KW"/>
</dbReference>
<dbReference type="InterPro" id="IPR056616">
    <property type="entry name" value="Chromo_MIT1"/>
</dbReference>
<dbReference type="Pfam" id="PF00176">
    <property type="entry name" value="SNF2-rel_dom"/>
    <property type="match status" value="2"/>
</dbReference>